<protein>
    <submittedName>
        <fullName evidence="1">Uncharacterized protein</fullName>
    </submittedName>
</protein>
<organism evidence="1 2">
    <name type="scientific">Zingiber officinale</name>
    <name type="common">Ginger</name>
    <name type="synonym">Amomum zingiber</name>
    <dbReference type="NCBI Taxonomy" id="94328"/>
    <lineage>
        <taxon>Eukaryota</taxon>
        <taxon>Viridiplantae</taxon>
        <taxon>Streptophyta</taxon>
        <taxon>Embryophyta</taxon>
        <taxon>Tracheophyta</taxon>
        <taxon>Spermatophyta</taxon>
        <taxon>Magnoliopsida</taxon>
        <taxon>Liliopsida</taxon>
        <taxon>Zingiberales</taxon>
        <taxon>Zingiberaceae</taxon>
        <taxon>Zingiber</taxon>
    </lineage>
</organism>
<evidence type="ECO:0000313" key="2">
    <source>
        <dbReference type="Proteomes" id="UP000734854"/>
    </source>
</evidence>
<dbReference type="EMBL" id="JACMSC010000010">
    <property type="protein sequence ID" value="KAG6505730.1"/>
    <property type="molecule type" value="Genomic_DNA"/>
</dbReference>
<accession>A0A8J5GGZ9</accession>
<dbReference type="InterPro" id="IPR052343">
    <property type="entry name" value="Retrotransposon-Effector_Assoc"/>
</dbReference>
<sequence length="184" mass="20914">MWAGDGDRNIKLFHNMVNKRKMASRIFGIWEDGICLEKPELIQKSGLKFFEELLTGEEFVMNDDNLEKIPSLFSSEDNQFLLNLPTLEEVKGVVWEMNEDGAAGPDGFSVMFYKVCLDIIKDDVYQAVLEFFKGEAFPKGIAATTLVLIPKVDNVQQWKDFMPISLCNVSNKIVSKEIAKTEVH</sequence>
<proteinExistence type="predicted"/>
<dbReference type="PANTHER" id="PTHR46890">
    <property type="entry name" value="NON-LTR RETROLELEMENT REVERSE TRANSCRIPTASE-LIKE PROTEIN-RELATED"/>
    <property type="match status" value="1"/>
</dbReference>
<comment type="caution">
    <text evidence="1">The sequence shown here is derived from an EMBL/GenBank/DDBJ whole genome shotgun (WGS) entry which is preliminary data.</text>
</comment>
<name>A0A8J5GGZ9_ZINOF</name>
<evidence type="ECO:0000313" key="1">
    <source>
        <dbReference type="EMBL" id="KAG6505730.1"/>
    </source>
</evidence>
<dbReference type="PANTHER" id="PTHR46890:SF48">
    <property type="entry name" value="RNA-DIRECTED DNA POLYMERASE"/>
    <property type="match status" value="1"/>
</dbReference>
<reference evidence="1 2" key="1">
    <citation type="submission" date="2020-08" db="EMBL/GenBank/DDBJ databases">
        <title>Plant Genome Project.</title>
        <authorList>
            <person name="Zhang R.-G."/>
        </authorList>
    </citation>
    <scope>NUCLEOTIDE SEQUENCE [LARGE SCALE GENOMIC DNA]</scope>
    <source>
        <tissue evidence="1">Rhizome</tissue>
    </source>
</reference>
<dbReference type="AlphaFoldDB" id="A0A8J5GGZ9"/>
<keyword evidence="2" id="KW-1185">Reference proteome</keyword>
<gene>
    <name evidence="1" type="ORF">ZIOFF_038095</name>
</gene>
<dbReference type="Proteomes" id="UP000734854">
    <property type="component" value="Unassembled WGS sequence"/>
</dbReference>